<reference evidence="1 2" key="1">
    <citation type="journal article" date="2020" name="Mol. Biol. Evol.">
        <title>Distinct Expression and Methylation Patterns for Genes with Different Fates following a Single Whole-Genome Duplication in Flowering Plants.</title>
        <authorList>
            <person name="Shi T."/>
            <person name="Rahmani R.S."/>
            <person name="Gugger P.F."/>
            <person name="Wang M."/>
            <person name="Li H."/>
            <person name="Zhang Y."/>
            <person name="Li Z."/>
            <person name="Wang Q."/>
            <person name="Van de Peer Y."/>
            <person name="Marchal K."/>
            <person name="Chen J."/>
        </authorList>
    </citation>
    <scope>NUCLEOTIDE SEQUENCE [LARGE SCALE GENOMIC DNA]</scope>
    <source>
        <tissue evidence="1">Leaf</tissue>
    </source>
</reference>
<dbReference type="Proteomes" id="UP000607653">
    <property type="component" value="Unassembled WGS sequence"/>
</dbReference>
<organism evidence="1 2">
    <name type="scientific">Nelumbo nucifera</name>
    <name type="common">Sacred lotus</name>
    <dbReference type="NCBI Taxonomy" id="4432"/>
    <lineage>
        <taxon>Eukaryota</taxon>
        <taxon>Viridiplantae</taxon>
        <taxon>Streptophyta</taxon>
        <taxon>Embryophyta</taxon>
        <taxon>Tracheophyta</taxon>
        <taxon>Spermatophyta</taxon>
        <taxon>Magnoliopsida</taxon>
        <taxon>Proteales</taxon>
        <taxon>Nelumbonaceae</taxon>
        <taxon>Nelumbo</taxon>
    </lineage>
</organism>
<evidence type="ECO:0000313" key="2">
    <source>
        <dbReference type="Proteomes" id="UP000607653"/>
    </source>
</evidence>
<proteinExistence type="predicted"/>
<gene>
    <name evidence="1" type="ORF">HUJ06_011826</name>
</gene>
<name>A0A822YPN2_NELNU</name>
<evidence type="ECO:0000313" key="1">
    <source>
        <dbReference type="EMBL" id="DAD32975.1"/>
    </source>
</evidence>
<accession>A0A822YPN2</accession>
<dbReference type="AlphaFoldDB" id="A0A822YPN2"/>
<protein>
    <submittedName>
        <fullName evidence="1">Uncharacterized protein</fullName>
    </submittedName>
</protein>
<keyword evidence="2" id="KW-1185">Reference proteome</keyword>
<comment type="caution">
    <text evidence="1">The sequence shown here is derived from an EMBL/GenBank/DDBJ whole genome shotgun (WGS) entry which is preliminary data.</text>
</comment>
<dbReference type="EMBL" id="DUZY01000003">
    <property type="protein sequence ID" value="DAD32975.1"/>
    <property type="molecule type" value="Genomic_DNA"/>
</dbReference>
<sequence length="32" mass="3732">MQIVPSVDRMKTLSIFLCIVRCETSLGKYRDK</sequence>